<keyword evidence="2" id="KW-1185">Reference proteome</keyword>
<evidence type="ECO:0000313" key="2">
    <source>
        <dbReference type="Proteomes" id="UP000279446"/>
    </source>
</evidence>
<name>A0A3S1BL93_9BACL</name>
<comment type="caution">
    <text evidence="1">The sequence shown here is derived from an EMBL/GenBank/DDBJ whole genome shotgun (WGS) entry which is preliminary data.</text>
</comment>
<accession>A0A3S1BL93</accession>
<dbReference type="OrthoDB" id="1974410at2"/>
<dbReference type="RefSeq" id="WP_127193603.1">
    <property type="nucleotide sequence ID" value="NZ_RZNY01000016.1"/>
</dbReference>
<dbReference type="AlphaFoldDB" id="A0A3S1BL93"/>
<dbReference type="EMBL" id="RZNY01000016">
    <property type="protein sequence ID" value="RUT43981.1"/>
    <property type="molecule type" value="Genomic_DNA"/>
</dbReference>
<proteinExistence type="predicted"/>
<evidence type="ECO:0000313" key="1">
    <source>
        <dbReference type="EMBL" id="RUT43981.1"/>
    </source>
</evidence>
<dbReference type="Proteomes" id="UP000279446">
    <property type="component" value="Unassembled WGS sequence"/>
</dbReference>
<organism evidence="1 2">
    <name type="scientific">Paenibacillus anaericanus</name>
    <dbReference type="NCBI Taxonomy" id="170367"/>
    <lineage>
        <taxon>Bacteria</taxon>
        <taxon>Bacillati</taxon>
        <taxon>Bacillota</taxon>
        <taxon>Bacilli</taxon>
        <taxon>Bacillales</taxon>
        <taxon>Paenibacillaceae</taxon>
        <taxon>Paenibacillus</taxon>
    </lineage>
</organism>
<sequence length="241" mass="26205">MGTSKGYDAPTTPQWGDLKSKVSRLAKVGRPGSDNSKELVGQFIRANGGTQGVAKNGGMGAKSAQAVAKNLGSFLSLVNRLGINEALKQTGLEHLKGKATSDIVLSLIDYFGEEASTIDQVDARNALSQLMDEMFEKVEGIDEITQVLEGCSNPDSLTEMLEKFFGYYVYQQFCRSFYERLASKVGNAQADAFLNDILDYIKSEITVFSLDKDITQVDWSGPEGESICVQVLEKTLDVFGG</sequence>
<gene>
    <name evidence="1" type="ORF">EJP82_18790</name>
</gene>
<protein>
    <submittedName>
        <fullName evidence="1">Uncharacterized protein</fullName>
    </submittedName>
</protein>
<reference evidence="1 2" key="1">
    <citation type="submission" date="2018-12" db="EMBL/GenBank/DDBJ databases">
        <authorList>
            <person name="Sun L."/>
            <person name="Chen Z."/>
        </authorList>
    </citation>
    <scope>NUCLEOTIDE SEQUENCE [LARGE SCALE GENOMIC DNA]</scope>
    <source>
        <strain evidence="1 2">DSM 15890</strain>
    </source>
</reference>